<feature type="transmembrane region" description="Helical" evidence="7">
    <location>
        <begin position="213"/>
        <end position="233"/>
    </location>
</feature>
<comment type="caution">
    <text evidence="9">The sequence shown here is derived from an EMBL/GenBank/DDBJ whole genome shotgun (WGS) entry which is preliminary data.</text>
</comment>
<feature type="transmembrane region" description="Helical" evidence="7">
    <location>
        <begin position="93"/>
        <end position="117"/>
    </location>
</feature>
<sequence length="400" mass="44741">MEAQHLVPRYLTRGAQITGVATMSLCLTWISVSLRFYVRIRILKFIGREDWLTFAAMILFTTLCSLLLRTTDYGLGAHMRVIPRDQLQTGLKYIFVCELLYVLTTAVAKLSIGVYFLRLASKKYQILIIYATMISGVVFSTMYFFFLLFQCSPISFLWSQYEDGKGTCFGPNVIASVAYAHAAVSAVTDWSFGILPVFFVWRMKMSPRTKLSVILILSLGFFASSATIVRIVYIRQLQLKSDYSWFGINLVKWSMAEPAIGITAAAIATLRPLFVNYLSLSQKHLGGQGKNTSSTTTLTSAYTKDSRPSASSYGYSNEFAEMLGLSKFGVTTTVSAGRVETRGDRRRRERAEKERERRVVDDDCESQTELRDIEGKCESDASGLGWDVGIKATTTVVIDG</sequence>
<feature type="domain" description="Rhodopsin" evidence="8">
    <location>
        <begin position="34"/>
        <end position="275"/>
    </location>
</feature>
<organism evidence="9 10">
    <name type="scientific">Hyphodiscus hymeniophilus</name>
    <dbReference type="NCBI Taxonomy" id="353542"/>
    <lineage>
        <taxon>Eukaryota</taxon>
        <taxon>Fungi</taxon>
        <taxon>Dikarya</taxon>
        <taxon>Ascomycota</taxon>
        <taxon>Pezizomycotina</taxon>
        <taxon>Leotiomycetes</taxon>
        <taxon>Helotiales</taxon>
        <taxon>Hyphodiscaceae</taxon>
        <taxon>Hyphodiscus</taxon>
    </lineage>
</organism>
<evidence type="ECO:0000313" key="9">
    <source>
        <dbReference type="EMBL" id="KAG0647543.1"/>
    </source>
</evidence>
<feature type="transmembrane region" description="Helical" evidence="7">
    <location>
        <begin position="50"/>
        <end position="68"/>
    </location>
</feature>
<evidence type="ECO:0000256" key="2">
    <source>
        <dbReference type="ARBA" id="ARBA00022692"/>
    </source>
</evidence>
<dbReference type="EMBL" id="VNKQ01000012">
    <property type="protein sequence ID" value="KAG0647543.1"/>
    <property type="molecule type" value="Genomic_DNA"/>
</dbReference>
<evidence type="ECO:0000256" key="5">
    <source>
        <dbReference type="ARBA" id="ARBA00038359"/>
    </source>
</evidence>
<evidence type="ECO:0000256" key="7">
    <source>
        <dbReference type="SAM" id="Phobius"/>
    </source>
</evidence>
<dbReference type="Proteomes" id="UP000785200">
    <property type="component" value="Unassembled WGS sequence"/>
</dbReference>
<evidence type="ECO:0000256" key="1">
    <source>
        <dbReference type="ARBA" id="ARBA00004141"/>
    </source>
</evidence>
<gene>
    <name evidence="9" type="ORF">D0Z07_6560</name>
</gene>
<feature type="transmembrane region" description="Helical" evidence="7">
    <location>
        <begin position="253"/>
        <end position="274"/>
    </location>
</feature>
<keyword evidence="2 7" id="KW-0812">Transmembrane</keyword>
<evidence type="ECO:0000256" key="4">
    <source>
        <dbReference type="ARBA" id="ARBA00023136"/>
    </source>
</evidence>
<evidence type="ECO:0000259" key="8">
    <source>
        <dbReference type="Pfam" id="PF20684"/>
    </source>
</evidence>
<feature type="transmembrane region" description="Helical" evidence="7">
    <location>
        <begin position="178"/>
        <end position="201"/>
    </location>
</feature>
<protein>
    <recommendedName>
        <fullName evidence="8">Rhodopsin domain-containing protein</fullName>
    </recommendedName>
</protein>
<dbReference type="PANTHER" id="PTHR33048:SF96">
    <property type="entry name" value="INTEGRAL MEMBRANE PROTEIN"/>
    <property type="match status" value="1"/>
</dbReference>
<keyword evidence="3 7" id="KW-1133">Transmembrane helix</keyword>
<dbReference type="InterPro" id="IPR052337">
    <property type="entry name" value="SAT4-like"/>
</dbReference>
<reference evidence="9" key="1">
    <citation type="submission" date="2019-07" db="EMBL/GenBank/DDBJ databases">
        <title>Hyphodiscus hymeniophilus genome sequencing and assembly.</title>
        <authorList>
            <person name="Kramer G."/>
            <person name="Nodwell J."/>
        </authorList>
    </citation>
    <scope>NUCLEOTIDE SEQUENCE</scope>
    <source>
        <strain evidence="9">ATCC 34498</strain>
    </source>
</reference>
<feature type="transmembrane region" description="Helical" evidence="7">
    <location>
        <begin position="129"/>
        <end position="158"/>
    </location>
</feature>
<dbReference type="PANTHER" id="PTHR33048">
    <property type="entry name" value="PTH11-LIKE INTEGRAL MEMBRANE PROTEIN (AFU_ORTHOLOGUE AFUA_5G11245)"/>
    <property type="match status" value="1"/>
</dbReference>
<dbReference type="InterPro" id="IPR049326">
    <property type="entry name" value="Rhodopsin_dom_fungi"/>
</dbReference>
<proteinExistence type="inferred from homology"/>
<evidence type="ECO:0000256" key="6">
    <source>
        <dbReference type="SAM" id="MobiDB-lite"/>
    </source>
</evidence>
<keyword evidence="10" id="KW-1185">Reference proteome</keyword>
<evidence type="ECO:0000313" key="10">
    <source>
        <dbReference type="Proteomes" id="UP000785200"/>
    </source>
</evidence>
<keyword evidence="4 7" id="KW-0472">Membrane</keyword>
<dbReference type="OrthoDB" id="3923077at2759"/>
<evidence type="ECO:0000256" key="3">
    <source>
        <dbReference type="ARBA" id="ARBA00022989"/>
    </source>
</evidence>
<feature type="transmembrane region" description="Helical" evidence="7">
    <location>
        <begin position="20"/>
        <end position="38"/>
    </location>
</feature>
<dbReference type="Pfam" id="PF20684">
    <property type="entry name" value="Fung_rhodopsin"/>
    <property type="match status" value="1"/>
</dbReference>
<feature type="region of interest" description="Disordered" evidence="6">
    <location>
        <begin position="284"/>
        <end position="311"/>
    </location>
</feature>
<dbReference type="GO" id="GO:0016020">
    <property type="term" value="C:membrane"/>
    <property type="evidence" value="ECO:0007669"/>
    <property type="project" value="UniProtKB-SubCell"/>
</dbReference>
<dbReference type="AlphaFoldDB" id="A0A9P6VGL9"/>
<name>A0A9P6VGL9_9HELO</name>
<comment type="subcellular location">
    <subcellularLocation>
        <location evidence="1">Membrane</location>
        <topology evidence="1">Multi-pass membrane protein</topology>
    </subcellularLocation>
</comment>
<feature type="region of interest" description="Disordered" evidence="6">
    <location>
        <begin position="337"/>
        <end position="356"/>
    </location>
</feature>
<accession>A0A9P6VGL9</accession>
<comment type="similarity">
    <text evidence="5">Belongs to the SAT4 family.</text>
</comment>